<dbReference type="PANTHER" id="PTHR11076:SF33">
    <property type="entry name" value="DNA POLYMERASE KAPPA"/>
    <property type="match status" value="1"/>
</dbReference>
<dbReference type="Pfam" id="PF11799">
    <property type="entry name" value="IMS_C"/>
    <property type="match status" value="1"/>
</dbReference>
<protein>
    <recommendedName>
        <fullName evidence="17">DNA polymerase IV</fullName>
        <shortName evidence="17">Pol IV</shortName>
        <ecNumber evidence="17">2.7.7.7</ecNumber>
    </recommendedName>
</protein>
<dbReference type="FunFam" id="3.30.1490.100:FF:000004">
    <property type="entry name" value="DNA polymerase IV"/>
    <property type="match status" value="1"/>
</dbReference>
<evidence type="ECO:0000256" key="10">
    <source>
        <dbReference type="ARBA" id="ARBA00022763"/>
    </source>
</evidence>
<evidence type="ECO:0000256" key="14">
    <source>
        <dbReference type="ARBA" id="ARBA00023204"/>
    </source>
</evidence>
<dbReference type="InterPro" id="IPR022880">
    <property type="entry name" value="DNApol_IV"/>
</dbReference>
<comment type="cofactor">
    <cofactor evidence="17">
        <name>Mg(2+)</name>
        <dbReference type="ChEBI" id="CHEBI:18420"/>
    </cofactor>
    <text evidence="17">Binds 2 magnesium ions per subunit.</text>
</comment>
<dbReference type="InterPro" id="IPR043502">
    <property type="entry name" value="DNA/RNA_pol_sf"/>
</dbReference>
<dbReference type="SUPFAM" id="SSF56672">
    <property type="entry name" value="DNA/RNA polymerases"/>
    <property type="match status" value="1"/>
</dbReference>
<dbReference type="PROSITE" id="PS50173">
    <property type="entry name" value="UMUC"/>
    <property type="match status" value="1"/>
</dbReference>
<feature type="binding site" evidence="17">
    <location>
        <position position="29"/>
    </location>
    <ligand>
        <name>Mg(2+)</name>
        <dbReference type="ChEBI" id="CHEBI:18420"/>
    </ligand>
</feature>
<dbReference type="SUPFAM" id="SSF100879">
    <property type="entry name" value="Lesion bypass DNA polymerase (Y-family), little finger domain"/>
    <property type="match status" value="1"/>
</dbReference>
<dbReference type="GO" id="GO:0003684">
    <property type="term" value="F:damaged DNA binding"/>
    <property type="evidence" value="ECO:0007669"/>
    <property type="project" value="InterPro"/>
</dbReference>
<feature type="site" description="Substrate discrimination" evidence="17">
    <location>
        <position position="34"/>
    </location>
</feature>
<dbReference type="InterPro" id="IPR050116">
    <property type="entry name" value="DNA_polymerase-Y"/>
</dbReference>
<dbReference type="NCBIfam" id="NF002751">
    <property type="entry name" value="PRK02794.1"/>
    <property type="match status" value="1"/>
</dbReference>
<evidence type="ECO:0000256" key="4">
    <source>
        <dbReference type="ARBA" id="ARBA00022457"/>
    </source>
</evidence>
<evidence type="ECO:0000256" key="17">
    <source>
        <dbReference type="HAMAP-Rule" id="MF_01113"/>
    </source>
</evidence>
<evidence type="ECO:0000256" key="1">
    <source>
        <dbReference type="ARBA" id="ARBA00004496"/>
    </source>
</evidence>
<evidence type="ECO:0000256" key="6">
    <source>
        <dbReference type="ARBA" id="ARBA00022679"/>
    </source>
</evidence>
<dbReference type="GO" id="GO:0006261">
    <property type="term" value="P:DNA-templated DNA replication"/>
    <property type="evidence" value="ECO:0007669"/>
    <property type="project" value="UniProtKB-UniRule"/>
</dbReference>
<comment type="function">
    <text evidence="15 17">Poorly processive, error-prone DNA polymerase involved in untargeted mutagenesis. Copies undamaged DNA at stalled replication forks, which arise in vivo from mismatched or misaligned primer ends. These misaligned primers can be extended by PolIV. Exhibits no 3'-5' exonuclease (proofreading) activity. May be involved in translesional synthesis, in conjunction with the beta clamp from PolIII.</text>
</comment>
<dbReference type="PANTHER" id="PTHR11076">
    <property type="entry name" value="DNA REPAIR POLYMERASE UMUC / TRANSFERASE FAMILY MEMBER"/>
    <property type="match status" value="1"/>
</dbReference>
<keyword evidence="13 17" id="KW-0238">DNA-binding</keyword>
<dbReference type="GO" id="GO:0003887">
    <property type="term" value="F:DNA-directed DNA polymerase activity"/>
    <property type="evidence" value="ECO:0007669"/>
    <property type="project" value="UniProtKB-UniRule"/>
</dbReference>
<dbReference type="Gene3D" id="1.10.150.20">
    <property type="entry name" value="5' to 3' exonuclease, C-terminal subdomain"/>
    <property type="match status" value="1"/>
</dbReference>
<reference evidence="19 20" key="1">
    <citation type="submission" date="2019-06" db="EMBL/GenBank/DDBJ databases">
        <title>Sequencing the genomes of 1000 actinobacteria strains.</title>
        <authorList>
            <person name="Klenk H.-P."/>
        </authorList>
    </citation>
    <scope>NUCLEOTIDE SEQUENCE [LARGE SCALE GENOMIC DNA]</scope>
    <source>
        <strain evidence="19 20">DSM 45015</strain>
    </source>
</reference>
<keyword evidence="14 17" id="KW-0234">DNA repair</keyword>
<feature type="binding site" evidence="17">
    <location>
        <position position="123"/>
    </location>
    <ligand>
        <name>Mg(2+)</name>
        <dbReference type="ChEBI" id="CHEBI:18420"/>
    </ligand>
</feature>
<keyword evidence="8 17" id="KW-0235">DNA replication</keyword>
<evidence type="ECO:0000256" key="9">
    <source>
        <dbReference type="ARBA" id="ARBA00022723"/>
    </source>
</evidence>
<evidence type="ECO:0000256" key="16">
    <source>
        <dbReference type="ARBA" id="ARBA00049244"/>
    </source>
</evidence>
<dbReference type="InterPro" id="IPR017961">
    <property type="entry name" value="DNA_pol_Y-fam_little_finger"/>
</dbReference>
<evidence type="ECO:0000256" key="7">
    <source>
        <dbReference type="ARBA" id="ARBA00022695"/>
    </source>
</evidence>
<comment type="subcellular location">
    <subcellularLocation>
        <location evidence="1 17">Cytoplasm</location>
    </subcellularLocation>
</comment>
<dbReference type="AlphaFoldDB" id="A0A543NJE8"/>
<keyword evidence="11 17" id="KW-0460">Magnesium</keyword>
<dbReference type="NCBIfam" id="NF002882">
    <property type="entry name" value="PRK03348.1"/>
    <property type="match status" value="1"/>
</dbReference>
<evidence type="ECO:0000256" key="2">
    <source>
        <dbReference type="ARBA" id="ARBA00010945"/>
    </source>
</evidence>
<name>A0A543NJE8_9ACTN</name>
<dbReference type="NCBIfam" id="NF003015">
    <property type="entry name" value="PRK03858.1"/>
    <property type="match status" value="1"/>
</dbReference>
<dbReference type="GO" id="GO:0000287">
    <property type="term" value="F:magnesium ion binding"/>
    <property type="evidence" value="ECO:0007669"/>
    <property type="project" value="UniProtKB-UniRule"/>
</dbReference>
<gene>
    <name evidence="17" type="primary">dinB</name>
    <name evidence="19" type="ORF">FHX37_1920</name>
</gene>
<dbReference type="FunFam" id="3.40.1170.60:FF:000001">
    <property type="entry name" value="DNA polymerase IV"/>
    <property type="match status" value="1"/>
</dbReference>
<dbReference type="Gene3D" id="3.40.1170.60">
    <property type="match status" value="1"/>
</dbReference>
<feature type="domain" description="UmuC" evidence="18">
    <location>
        <begin position="25"/>
        <end position="205"/>
    </location>
</feature>
<feature type="active site" evidence="17">
    <location>
        <position position="124"/>
    </location>
</feature>
<keyword evidence="12 17" id="KW-0239">DNA-directed DNA polymerase</keyword>
<dbReference type="EC" id="2.7.7.7" evidence="17"/>
<keyword evidence="10 17" id="KW-0227">DNA damage</keyword>
<dbReference type="GO" id="GO:0006281">
    <property type="term" value="P:DNA repair"/>
    <property type="evidence" value="ECO:0007669"/>
    <property type="project" value="UniProtKB-UniRule"/>
</dbReference>
<dbReference type="GO" id="GO:0042276">
    <property type="term" value="P:error-prone translesion synthesis"/>
    <property type="evidence" value="ECO:0007669"/>
    <property type="project" value="TreeGrafter"/>
</dbReference>
<keyword evidence="5 17" id="KW-0963">Cytoplasm</keyword>
<evidence type="ECO:0000256" key="5">
    <source>
        <dbReference type="ARBA" id="ARBA00022490"/>
    </source>
</evidence>
<dbReference type="InterPro" id="IPR036775">
    <property type="entry name" value="DNA_pol_Y-fam_lit_finger_sf"/>
</dbReference>
<dbReference type="HAMAP" id="MF_01113">
    <property type="entry name" value="DNApol_IV"/>
    <property type="match status" value="1"/>
</dbReference>
<organism evidence="19 20">
    <name type="scientific">Haloactinospora alba</name>
    <dbReference type="NCBI Taxonomy" id="405555"/>
    <lineage>
        <taxon>Bacteria</taxon>
        <taxon>Bacillati</taxon>
        <taxon>Actinomycetota</taxon>
        <taxon>Actinomycetes</taxon>
        <taxon>Streptosporangiales</taxon>
        <taxon>Nocardiopsidaceae</taxon>
        <taxon>Haloactinospora</taxon>
    </lineage>
</organism>
<dbReference type="GO" id="GO:0009432">
    <property type="term" value="P:SOS response"/>
    <property type="evidence" value="ECO:0007669"/>
    <property type="project" value="TreeGrafter"/>
</dbReference>
<evidence type="ECO:0000256" key="3">
    <source>
        <dbReference type="ARBA" id="ARBA00011245"/>
    </source>
</evidence>
<accession>A0A543NJE8</accession>
<comment type="similarity">
    <text evidence="2 17">Belongs to the DNA polymerase type-Y family.</text>
</comment>
<keyword evidence="7 17" id="KW-0548">Nucleotidyltransferase</keyword>
<dbReference type="CDD" id="cd03586">
    <property type="entry name" value="PolY_Pol_IV_kappa"/>
    <property type="match status" value="1"/>
</dbReference>
<evidence type="ECO:0000256" key="8">
    <source>
        <dbReference type="ARBA" id="ARBA00022705"/>
    </source>
</evidence>
<evidence type="ECO:0000256" key="15">
    <source>
        <dbReference type="ARBA" id="ARBA00025589"/>
    </source>
</evidence>
<dbReference type="InterPro" id="IPR001126">
    <property type="entry name" value="UmuC"/>
</dbReference>
<comment type="subunit">
    <text evidence="3 17">Monomer.</text>
</comment>
<evidence type="ECO:0000259" key="18">
    <source>
        <dbReference type="PROSITE" id="PS50173"/>
    </source>
</evidence>
<dbReference type="NCBIfam" id="NF002677">
    <property type="entry name" value="PRK02406.1"/>
    <property type="match status" value="1"/>
</dbReference>
<keyword evidence="20" id="KW-1185">Reference proteome</keyword>
<dbReference type="Pfam" id="PF00817">
    <property type="entry name" value="IMS"/>
    <property type="match status" value="1"/>
</dbReference>
<dbReference type="InterPro" id="IPR043128">
    <property type="entry name" value="Rev_trsase/Diguanyl_cyclase"/>
</dbReference>
<keyword evidence="6 17" id="KW-0808">Transferase</keyword>
<keyword evidence="4 17" id="KW-0515">Mutator protein</keyword>
<dbReference type="Gene3D" id="3.30.70.270">
    <property type="match status" value="1"/>
</dbReference>
<comment type="catalytic activity">
    <reaction evidence="16 17">
        <text>DNA(n) + a 2'-deoxyribonucleoside 5'-triphosphate = DNA(n+1) + diphosphate</text>
        <dbReference type="Rhea" id="RHEA:22508"/>
        <dbReference type="Rhea" id="RHEA-COMP:17339"/>
        <dbReference type="Rhea" id="RHEA-COMP:17340"/>
        <dbReference type="ChEBI" id="CHEBI:33019"/>
        <dbReference type="ChEBI" id="CHEBI:61560"/>
        <dbReference type="ChEBI" id="CHEBI:173112"/>
        <dbReference type="EC" id="2.7.7.7"/>
    </reaction>
</comment>
<dbReference type="Proteomes" id="UP000317422">
    <property type="component" value="Unassembled WGS sequence"/>
</dbReference>
<dbReference type="EMBL" id="VFQC01000001">
    <property type="protein sequence ID" value="TQN31995.1"/>
    <property type="molecule type" value="Genomic_DNA"/>
</dbReference>
<evidence type="ECO:0000256" key="11">
    <source>
        <dbReference type="ARBA" id="ARBA00022842"/>
    </source>
</evidence>
<evidence type="ECO:0000256" key="12">
    <source>
        <dbReference type="ARBA" id="ARBA00022932"/>
    </source>
</evidence>
<dbReference type="GO" id="GO:0005829">
    <property type="term" value="C:cytosol"/>
    <property type="evidence" value="ECO:0007669"/>
    <property type="project" value="TreeGrafter"/>
</dbReference>
<sequence>MRGAVGPEGLRRLPGGAEQDGDCRVLHIDMDAFYASVEQLRRPEVRGKPLIVGGTGNRGVVSSADYTARTYGVHSAMPMARALRLCPRAVVLPPDGEEYQRVSREVGRILRSVTPEVEPLSADEAFLDVSGSRRRLGSPVRIAELVRERIHAEQGLTCSVGVAATKFVAKLASTHCKPDGMLLVPTEYVHDFLHPLPVGALWGVGERTESALGALGARTIGDVARIPAQTLRHTLGQAAGNHLAALAAGRDERPVVPTAPDKSVGVEQTFSHDVADAEVIGRELLRLSETVARRLRAEDQAGRTVVVKLRRSDFTTITRSRTLTAPTDVARDINAAARELYLAAGLERTPLRLVGVRAEGLVTASRVSRQPVLDEPENGWREAEQAMDHIARKFGTGAVLPATLAQREERDT</sequence>
<comment type="caution">
    <text evidence="19">The sequence shown here is derived from an EMBL/GenBank/DDBJ whole genome shotgun (WGS) entry which is preliminary data.</text>
</comment>
<evidence type="ECO:0000313" key="19">
    <source>
        <dbReference type="EMBL" id="TQN31995.1"/>
    </source>
</evidence>
<dbReference type="Gene3D" id="3.30.1490.100">
    <property type="entry name" value="DNA polymerase, Y-family, little finger domain"/>
    <property type="match status" value="1"/>
</dbReference>
<keyword evidence="9 17" id="KW-0479">Metal-binding</keyword>
<evidence type="ECO:0000313" key="20">
    <source>
        <dbReference type="Proteomes" id="UP000317422"/>
    </source>
</evidence>
<proteinExistence type="inferred from homology"/>
<evidence type="ECO:0000256" key="13">
    <source>
        <dbReference type="ARBA" id="ARBA00023125"/>
    </source>
</evidence>